<dbReference type="EMBL" id="CP070499">
    <property type="protein sequence ID" value="QSB12791.1"/>
    <property type="molecule type" value="Genomic_DNA"/>
</dbReference>
<dbReference type="Pfam" id="PF12802">
    <property type="entry name" value="MarR_2"/>
    <property type="match status" value="1"/>
</dbReference>
<dbReference type="PANTHER" id="PTHR33164">
    <property type="entry name" value="TRANSCRIPTIONAL REGULATOR, MARR FAMILY"/>
    <property type="match status" value="1"/>
</dbReference>
<keyword evidence="3" id="KW-1185">Reference proteome</keyword>
<gene>
    <name evidence="2" type="ORF">JQS43_13960</name>
</gene>
<dbReference type="InterPro" id="IPR036390">
    <property type="entry name" value="WH_DNA-bd_sf"/>
</dbReference>
<organism evidence="2 3">
    <name type="scientific">Natronosporangium hydrolyticum</name>
    <dbReference type="NCBI Taxonomy" id="2811111"/>
    <lineage>
        <taxon>Bacteria</taxon>
        <taxon>Bacillati</taxon>
        <taxon>Actinomycetota</taxon>
        <taxon>Actinomycetes</taxon>
        <taxon>Micromonosporales</taxon>
        <taxon>Micromonosporaceae</taxon>
        <taxon>Natronosporangium</taxon>
    </lineage>
</organism>
<dbReference type="KEGG" id="nhy:JQS43_13960"/>
<dbReference type="GO" id="GO:0006950">
    <property type="term" value="P:response to stress"/>
    <property type="evidence" value="ECO:0007669"/>
    <property type="project" value="TreeGrafter"/>
</dbReference>
<dbReference type="RefSeq" id="WP_239674831.1">
    <property type="nucleotide sequence ID" value="NZ_CP070499.1"/>
</dbReference>
<dbReference type="PANTHER" id="PTHR33164:SF99">
    <property type="entry name" value="MARR FAMILY REGULATORY PROTEIN"/>
    <property type="match status" value="1"/>
</dbReference>
<evidence type="ECO:0000259" key="1">
    <source>
        <dbReference type="PROSITE" id="PS50995"/>
    </source>
</evidence>
<sequence length="167" mass="18584">MTSAGWLTPDEQRAWRSFLLMHRRLSTHLHRQLQADSGLSLADYEVLVSLTDIPSGRRRPTELQRELQWEQSRLSHHLTRMQRRGLISREECADDGRGAFVCVTAAGRDAIEQAAPGHVAAVRRYFFDLLTAEQVDQMTHLSEQVVEALGTGAGAPATIPEQAGGAR</sequence>
<dbReference type="SMART" id="SM00347">
    <property type="entry name" value="HTH_MARR"/>
    <property type="match status" value="1"/>
</dbReference>
<dbReference type="SUPFAM" id="SSF46785">
    <property type="entry name" value="Winged helix' DNA-binding domain"/>
    <property type="match status" value="1"/>
</dbReference>
<dbReference type="PROSITE" id="PS50995">
    <property type="entry name" value="HTH_MARR_2"/>
    <property type="match status" value="1"/>
</dbReference>
<evidence type="ECO:0000313" key="2">
    <source>
        <dbReference type="EMBL" id="QSB12791.1"/>
    </source>
</evidence>
<name>A0A895Y5X7_9ACTN</name>
<dbReference type="Proteomes" id="UP000662857">
    <property type="component" value="Chromosome"/>
</dbReference>
<proteinExistence type="predicted"/>
<evidence type="ECO:0000313" key="3">
    <source>
        <dbReference type="Proteomes" id="UP000662857"/>
    </source>
</evidence>
<dbReference type="InterPro" id="IPR039422">
    <property type="entry name" value="MarR/SlyA-like"/>
</dbReference>
<reference evidence="2" key="1">
    <citation type="submission" date="2021-02" db="EMBL/GenBank/DDBJ databases">
        <title>Natrosporangium hydrolyticum gen. nov., sp. nov, a haloalkaliphilic actinobacterium from a soda solonchak soil.</title>
        <authorList>
            <person name="Sorokin D.Y."/>
            <person name="Khijniak T.V."/>
            <person name="Zakharycheva A.P."/>
            <person name="Boueva O.V."/>
            <person name="Ariskina E.V."/>
            <person name="Hahnke R.L."/>
            <person name="Bunk B."/>
            <person name="Sproer C."/>
            <person name="Schumann P."/>
            <person name="Evtushenko L.I."/>
            <person name="Kublanov I.V."/>
        </authorList>
    </citation>
    <scope>NUCLEOTIDE SEQUENCE</scope>
    <source>
        <strain evidence="2">DSM 106523</strain>
    </source>
</reference>
<dbReference type="PRINTS" id="PR00598">
    <property type="entry name" value="HTHMARR"/>
</dbReference>
<protein>
    <submittedName>
        <fullName evidence="2">Winged helix-turn-helix transcriptional regulator</fullName>
    </submittedName>
</protein>
<accession>A0A895Y5X7</accession>
<dbReference type="AlphaFoldDB" id="A0A895Y5X7"/>
<dbReference type="Gene3D" id="1.10.10.10">
    <property type="entry name" value="Winged helix-like DNA-binding domain superfamily/Winged helix DNA-binding domain"/>
    <property type="match status" value="1"/>
</dbReference>
<dbReference type="InterPro" id="IPR000835">
    <property type="entry name" value="HTH_MarR-typ"/>
</dbReference>
<dbReference type="InterPro" id="IPR036388">
    <property type="entry name" value="WH-like_DNA-bd_sf"/>
</dbReference>
<feature type="domain" description="HTH marR-type" evidence="1">
    <location>
        <begin position="11"/>
        <end position="147"/>
    </location>
</feature>
<dbReference type="GO" id="GO:0003700">
    <property type="term" value="F:DNA-binding transcription factor activity"/>
    <property type="evidence" value="ECO:0007669"/>
    <property type="project" value="InterPro"/>
</dbReference>